<keyword evidence="3" id="KW-1185">Reference proteome</keyword>
<dbReference type="AlphaFoldDB" id="A0AAW0QUC4"/>
<dbReference type="Proteomes" id="UP001392437">
    <property type="component" value="Unassembled WGS sequence"/>
</dbReference>
<evidence type="ECO:0000313" key="2">
    <source>
        <dbReference type="EMBL" id="KAK8109676.1"/>
    </source>
</evidence>
<proteinExistence type="predicted"/>
<feature type="domain" description="DUF7730" evidence="1">
    <location>
        <begin position="6"/>
        <end position="135"/>
    </location>
</feature>
<evidence type="ECO:0000313" key="3">
    <source>
        <dbReference type="Proteomes" id="UP001392437"/>
    </source>
</evidence>
<sequence>MSYELQLASGIFRIPIEIRRAIYADLINTAGIHITLSAQGGVQLTRCLEPDLAAGNVGDERRPPGEWAPNRLIWARRVDSSWGPHWECEETALAKFKEGHEDSQGTSGCSFLTICKRLYFEIQSWMSEQMCYHMTDLAAASRLLNPNIASLGTLGSPELSFIHSLLPNTTKLDIILSLPLAFFQHFQPHPSTQDEDGEEVQHLKVLAETWLALPQSLGNRLPNLRRLRIWLDHTDRSYWSVVDERAVLRHFEQLARSPHLDLSCDLPKLHPLQEDPARHFVNNDVVGESGSSSSLPPIQVRRRLRQRWRAKRTDVGYGWPYWVRDFPLAFGTAWFIDVSLEELEQLEKTMELEGIRMEELLSNAQHLSGPTLADIHP</sequence>
<accession>A0AAW0QUC4</accession>
<dbReference type="Pfam" id="PF24864">
    <property type="entry name" value="DUF7730"/>
    <property type="match status" value="1"/>
</dbReference>
<dbReference type="EMBL" id="JAQQWP010000007">
    <property type="protein sequence ID" value="KAK8109676.1"/>
    <property type="molecule type" value="Genomic_DNA"/>
</dbReference>
<organism evidence="2 3">
    <name type="scientific">Apiospora kogelbergensis</name>
    <dbReference type="NCBI Taxonomy" id="1337665"/>
    <lineage>
        <taxon>Eukaryota</taxon>
        <taxon>Fungi</taxon>
        <taxon>Dikarya</taxon>
        <taxon>Ascomycota</taxon>
        <taxon>Pezizomycotina</taxon>
        <taxon>Sordariomycetes</taxon>
        <taxon>Xylariomycetidae</taxon>
        <taxon>Amphisphaeriales</taxon>
        <taxon>Apiosporaceae</taxon>
        <taxon>Apiospora</taxon>
    </lineage>
</organism>
<reference evidence="2 3" key="1">
    <citation type="submission" date="2023-01" db="EMBL/GenBank/DDBJ databases">
        <title>Analysis of 21 Apiospora genomes using comparative genomics revels a genus with tremendous synthesis potential of carbohydrate active enzymes and secondary metabolites.</title>
        <authorList>
            <person name="Sorensen T."/>
        </authorList>
    </citation>
    <scope>NUCLEOTIDE SEQUENCE [LARGE SCALE GENOMIC DNA]</scope>
    <source>
        <strain evidence="2 3">CBS 117206</strain>
    </source>
</reference>
<evidence type="ECO:0000259" key="1">
    <source>
        <dbReference type="Pfam" id="PF24864"/>
    </source>
</evidence>
<comment type="caution">
    <text evidence="2">The sequence shown here is derived from an EMBL/GenBank/DDBJ whole genome shotgun (WGS) entry which is preliminary data.</text>
</comment>
<protein>
    <recommendedName>
        <fullName evidence="1">DUF7730 domain-containing protein</fullName>
    </recommendedName>
</protein>
<name>A0AAW0QUC4_9PEZI</name>
<gene>
    <name evidence="2" type="ORF">PG999_007813</name>
</gene>
<dbReference type="InterPro" id="IPR056632">
    <property type="entry name" value="DUF7730"/>
</dbReference>